<dbReference type="InParanoid" id="T1EQB9"/>
<feature type="region of interest" description="Disordered" evidence="2">
    <location>
        <begin position="263"/>
        <end position="290"/>
    </location>
</feature>
<dbReference type="KEGG" id="hro:HELRODRAFT_160503"/>
<feature type="compositionally biased region" description="Low complexity" evidence="2">
    <location>
        <begin position="263"/>
        <end position="280"/>
    </location>
</feature>
<dbReference type="CTD" id="20198769"/>
<sequence length="360" mass="40679">MSLKLLSSTFMRTYMYLKLMDEKPNEQQTNSSFKKLTTTKTISSPTSLSPSTATLKLKPSLLTPPTIDDYLPTDHPLLPSPTPSAKVLAQAASHSLDSTAENTFSPSSTSSSSFHPRATGYRHSFHRRHNSAKQRGHIGSNYPTYYNYRYDDSCSTDTIDKVETEIDQTLQLHAYDTPTSVLAARRLSKTPSPKPSNMYYDKQQRNSIFISGNNGYNNATSNSSRTSFTGCNIDEQQIQQTAQQLEQQQQQQQQQQQIVLQQHQQLQRNRSRSRSNTISRENSRKSCCSKRPTCNTNDINRRFSSTSSTTSQQLCCCDFDDEYDSDDVRCRSAGFCGSVCTKTFLITINLTFFVSILLFI</sequence>
<dbReference type="Proteomes" id="UP000015101">
    <property type="component" value="Unassembled WGS sequence"/>
</dbReference>
<proteinExistence type="predicted"/>
<feature type="compositionally biased region" description="Low complexity" evidence="2">
    <location>
        <begin position="103"/>
        <end position="114"/>
    </location>
</feature>
<protein>
    <submittedName>
        <fullName evidence="3 4">Uncharacterized protein</fullName>
    </submittedName>
</protein>
<reference evidence="3 5" key="2">
    <citation type="journal article" date="2013" name="Nature">
        <title>Insights into bilaterian evolution from three spiralian genomes.</title>
        <authorList>
            <person name="Simakov O."/>
            <person name="Marletaz F."/>
            <person name="Cho S.J."/>
            <person name="Edsinger-Gonzales E."/>
            <person name="Havlak P."/>
            <person name="Hellsten U."/>
            <person name="Kuo D.H."/>
            <person name="Larsson T."/>
            <person name="Lv J."/>
            <person name="Arendt D."/>
            <person name="Savage R."/>
            <person name="Osoegawa K."/>
            <person name="de Jong P."/>
            <person name="Grimwood J."/>
            <person name="Chapman J.A."/>
            <person name="Shapiro H."/>
            <person name="Aerts A."/>
            <person name="Otillar R.P."/>
            <person name="Terry A.Y."/>
            <person name="Boore J.L."/>
            <person name="Grigoriev I.V."/>
            <person name="Lindberg D.R."/>
            <person name="Seaver E.C."/>
            <person name="Weisblat D.A."/>
            <person name="Putnam N.H."/>
            <person name="Rokhsar D.S."/>
        </authorList>
    </citation>
    <scope>NUCLEOTIDE SEQUENCE</scope>
</reference>
<evidence type="ECO:0000256" key="2">
    <source>
        <dbReference type="SAM" id="MobiDB-lite"/>
    </source>
</evidence>
<feature type="compositionally biased region" description="Polar residues" evidence="2">
    <location>
        <begin position="92"/>
        <end position="102"/>
    </location>
</feature>
<dbReference type="AlphaFoldDB" id="T1EQB9"/>
<dbReference type="RefSeq" id="XP_009015706.1">
    <property type="nucleotide sequence ID" value="XM_009017458.1"/>
</dbReference>
<feature type="region of interest" description="Disordered" evidence="2">
    <location>
        <begin position="81"/>
        <end position="119"/>
    </location>
</feature>
<dbReference type="GeneID" id="20198769"/>
<reference evidence="4" key="3">
    <citation type="submission" date="2015-06" db="UniProtKB">
        <authorList>
            <consortium name="EnsemblMetazoa"/>
        </authorList>
    </citation>
    <scope>IDENTIFICATION</scope>
</reference>
<evidence type="ECO:0000313" key="5">
    <source>
        <dbReference type="Proteomes" id="UP000015101"/>
    </source>
</evidence>
<dbReference type="EMBL" id="AMQM01000610">
    <property type="status" value="NOT_ANNOTATED_CDS"/>
    <property type="molecule type" value="Genomic_DNA"/>
</dbReference>
<keyword evidence="5" id="KW-1185">Reference proteome</keyword>
<feature type="region of interest" description="Disordered" evidence="2">
    <location>
        <begin position="24"/>
        <end position="60"/>
    </location>
</feature>
<name>T1EQB9_HELRO</name>
<evidence type="ECO:0000313" key="4">
    <source>
        <dbReference type="EnsemblMetazoa" id="HelroP160503"/>
    </source>
</evidence>
<evidence type="ECO:0000313" key="3">
    <source>
        <dbReference type="EMBL" id="ESO06338.1"/>
    </source>
</evidence>
<evidence type="ECO:0000256" key="1">
    <source>
        <dbReference type="SAM" id="Coils"/>
    </source>
</evidence>
<gene>
    <name evidence="4" type="primary">20198769</name>
    <name evidence="3" type="ORF">HELRODRAFT_160503</name>
</gene>
<dbReference type="EnsemblMetazoa" id="HelroT160503">
    <property type="protein sequence ID" value="HelroP160503"/>
    <property type="gene ID" value="HelroG160503"/>
</dbReference>
<dbReference type="HOGENOM" id="CLU_770040_0_0_1"/>
<feature type="compositionally biased region" description="Low complexity" evidence="2">
    <location>
        <begin position="31"/>
        <end position="60"/>
    </location>
</feature>
<feature type="coiled-coil region" evidence="1">
    <location>
        <begin position="231"/>
        <end position="262"/>
    </location>
</feature>
<organism evidence="4 5">
    <name type="scientific">Helobdella robusta</name>
    <name type="common">Californian leech</name>
    <dbReference type="NCBI Taxonomy" id="6412"/>
    <lineage>
        <taxon>Eukaryota</taxon>
        <taxon>Metazoa</taxon>
        <taxon>Spiralia</taxon>
        <taxon>Lophotrochozoa</taxon>
        <taxon>Annelida</taxon>
        <taxon>Clitellata</taxon>
        <taxon>Hirudinea</taxon>
        <taxon>Rhynchobdellida</taxon>
        <taxon>Glossiphoniidae</taxon>
        <taxon>Helobdella</taxon>
    </lineage>
</organism>
<keyword evidence="1" id="KW-0175">Coiled coil</keyword>
<accession>T1EQB9</accession>
<reference evidence="5" key="1">
    <citation type="submission" date="2012-12" db="EMBL/GenBank/DDBJ databases">
        <authorList>
            <person name="Hellsten U."/>
            <person name="Grimwood J."/>
            <person name="Chapman J.A."/>
            <person name="Shapiro H."/>
            <person name="Aerts A."/>
            <person name="Otillar R.P."/>
            <person name="Terry A.Y."/>
            <person name="Boore J.L."/>
            <person name="Simakov O."/>
            <person name="Marletaz F."/>
            <person name="Cho S.-J."/>
            <person name="Edsinger-Gonzales E."/>
            <person name="Havlak P."/>
            <person name="Kuo D.-H."/>
            <person name="Larsson T."/>
            <person name="Lv J."/>
            <person name="Arendt D."/>
            <person name="Savage R."/>
            <person name="Osoegawa K."/>
            <person name="de Jong P."/>
            <person name="Lindberg D.R."/>
            <person name="Seaver E.C."/>
            <person name="Weisblat D.A."/>
            <person name="Putnam N.H."/>
            <person name="Grigoriev I.V."/>
            <person name="Rokhsar D.S."/>
        </authorList>
    </citation>
    <scope>NUCLEOTIDE SEQUENCE</scope>
</reference>
<dbReference type="EMBL" id="KB096324">
    <property type="protein sequence ID" value="ESO06338.1"/>
    <property type="molecule type" value="Genomic_DNA"/>
</dbReference>